<dbReference type="Gene3D" id="2.40.50.140">
    <property type="entry name" value="Nucleic acid-binding proteins"/>
    <property type="match status" value="2"/>
</dbReference>
<dbReference type="PANTHER" id="PTHR46565:SF20">
    <property type="entry name" value="COLD SHOCK DOMAIN-CONTAINING PROTEIN 4"/>
    <property type="match status" value="1"/>
</dbReference>
<dbReference type="PANTHER" id="PTHR46565">
    <property type="entry name" value="COLD SHOCK DOMAIN PROTEIN 2"/>
    <property type="match status" value="1"/>
</dbReference>
<sequence>MVMTSKDTLKDYSPSEDGLDICGEIIEISGVIKWFDGSKGYGFIIPDLPGLPDILLHVTVMRRDGFQTALEGAKVICVVKQTERGLKCIQVKSIDCSSATHPSEIPVRTHVVVTPESGLERAIVKWFNREKGFGFLSRGQGTEDIFIHMETLRRFGLAELRSGQVVLVRFGKGEKGLMTAEIYPDIALPFVTN</sequence>
<dbReference type="GO" id="GO:0005829">
    <property type="term" value="C:cytosol"/>
    <property type="evidence" value="ECO:0007669"/>
    <property type="project" value="UniProtKB-ARBA"/>
</dbReference>
<feature type="domain" description="CSD" evidence="1">
    <location>
        <begin position="119"/>
        <end position="184"/>
    </location>
</feature>
<dbReference type="AlphaFoldDB" id="E6YLW2"/>
<evidence type="ECO:0000259" key="1">
    <source>
        <dbReference type="PROSITE" id="PS51857"/>
    </source>
</evidence>
<dbReference type="CDD" id="cd04458">
    <property type="entry name" value="CSP_CDS"/>
    <property type="match status" value="2"/>
</dbReference>
<dbReference type="InterPro" id="IPR002059">
    <property type="entry name" value="CSP_DNA-bd"/>
</dbReference>
<dbReference type="GO" id="GO:0003676">
    <property type="term" value="F:nucleic acid binding"/>
    <property type="evidence" value="ECO:0007669"/>
    <property type="project" value="InterPro"/>
</dbReference>
<dbReference type="InterPro" id="IPR011129">
    <property type="entry name" value="CSD"/>
</dbReference>
<gene>
    <name evidence="2" type="primary">cspE</name>
    <name evidence="2" type="ORF">BARRO_50213</name>
</gene>
<dbReference type="InterPro" id="IPR012340">
    <property type="entry name" value="NA-bd_OB-fold"/>
</dbReference>
<dbReference type="SMART" id="SM00357">
    <property type="entry name" value="CSP"/>
    <property type="match status" value="2"/>
</dbReference>
<name>E6YLW2_9HYPH</name>
<dbReference type="PROSITE" id="PS51857">
    <property type="entry name" value="CSD_2"/>
    <property type="match status" value="2"/>
</dbReference>
<feature type="domain" description="CSD" evidence="1">
    <location>
        <begin position="27"/>
        <end position="93"/>
    </location>
</feature>
<dbReference type="EMBL" id="FN645459">
    <property type="protein sequence ID" value="CBI77864.1"/>
    <property type="molecule type" value="Genomic_DNA"/>
</dbReference>
<reference evidence="2" key="1">
    <citation type="journal article" date="2011" name="PLoS Genet.">
        <title>Parallel evolution of a type IV secretion system in radiating lineages of the host-restricted bacterial pathogen Bartonella.</title>
        <authorList>
            <person name="Engel P."/>
            <person name="Salzburger W."/>
            <person name="Liesch M."/>
            <person name="Chang C.C."/>
            <person name="Maruyama S."/>
            <person name="Lanz C."/>
            <person name="Calteau A."/>
            <person name="Lajus A."/>
            <person name="Medigue C."/>
            <person name="Schuster S.C."/>
            <person name="Dehio C."/>
        </authorList>
    </citation>
    <scope>NUCLEOTIDE SEQUENCE</scope>
    <source>
        <strain evidence="2">ATCC BAA-1498</strain>
    </source>
</reference>
<dbReference type="SUPFAM" id="SSF50249">
    <property type="entry name" value="Nucleic acid-binding proteins"/>
    <property type="match status" value="2"/>
</dbReference>
<dbReference type="PRINTS" id="PR00050">
    <property type="entry name" value="COLDSHOCK"/>
</dbReference>
<organism evidence="2">
    <name type="scientific">Bartonella rochalimae ATCC BAA-1498</name>
    <dbReference type="NCBI Taxonomy" id="685782"/>
    <lineage>
        <taxon>Bacteria</taxon>
        <taxon>Pseudomonadati</taxon>
        <taxon>Pseudomonadota</taxon>
        <taxon>Alphaproteobacteria</taxon>
        <taxon>Hyphomicrobiales</taxon>
        <taxon>Bartonellaceae</taxon>
        <taxon>Bartonella</taxon>
    </lineage>
</organism>
<proteinExistence type="predicted"/>
<protein>
    <submittedName>
        <fullName evidence="2">Cold shock protein</fullName>
    </submittedName>
</protein>
<evidence type="ECO:0000313" key="2">
    <source>
        <dbReference type="EMBL" id="CBI77864.1"/>
    </source>
</evidence>
<dbReference type="Pfam" id="PF00313">
    <property type="entry name" value="CSD"/>
    <property type="match status" value="2"/>
</dbReference>
<accession>E6YLW2</accession>